<gene>
    <name evidence="3" type="ORF">F7O44_11495</name>
</gene>
<dbReference type="PROSITE" id="PS00455">
    <property type="entry name" value="AMP_BINDING"/>
    <property type="match status" value="1"/>
</dbReference>
<accession>A0A7K3M5I6</accession>
<evidence type="ECO:0000313" key="3">
    <source>
        <dbReference type="EMBL" id="NDL57698.1"/>
    </source>
</evidence>
<feature type="domain" description="AMP-binding enzyme C-terminal" evidence="2">
    <location>
        <begin position="315"/>
        <end position="390"/>
    </location>
</feature>
<dbReference type="Pfam" id="PF13193">
    <property type="entry name" value="AMP-binding_C"/>
    <property type="match status" value="1"/>
</dbReference>
<name>A0A7K3M5I6_9ACTN</name>
<dbReference type="Gene3D" id="3.40.50.12780">
    <property type="entry name" value="N-terminal domain of ligase-like"/>
    <property type="match status" value="1"/>
</dbReference>
<dbReference type="AlphaFoldDB" id="A0A7K3M5I6"/>
<dbReference type="InterPro" id="IPR042099">
    <property type="entry name" value="ANL_N_sf"/>
</dbReference>
<dbReference type="RefSeq" id="WP_162450371.1">
    <property type="nucleotide sequence ID" value="NZ_WLZY01000003.1"/>
</dbReference>
<dbReference type="Proteomes" id="UP000460435">
    <property type="component" value="Unassembled WGS sequence"/>
</dbReference>
<evidence type="ECO:0000259" key="2">
    <source>
        <dbReference type="Pfam" id="PF13193"/>
    </source>
</evidence>
<evidence type="ECO:0000259" key="1">
    <source>
        <dbReference type="Pfam" id="PF00501"/>
    </source>
</evidence>
<dbReference type="Pfam" id="PF00501">
    <property type="entry name" value="AMP-binding"/>
    <property type="match status" value="1"/>
</dbReference>
<dbReference type="InterPro" id="IPR045851">
    <property type="entry name" value="AMP-bd_C_sf"/>
</dbReference>
<dbReference type="SUPFAM" id="SSF56801">
    <property type="entry name" value="Acetyl-CoA synthetase-like"/>
    <property type="match status" value="1"/>
</dbReference>
<dbReference type="EMBL" id="WLZY01000003">
    <property type="protein sequence ID" value="NDL57698.1"/>
    <property type="molecule type" value="Genomic_DNA"/>
</dbReference>
<dbReference type="InterPro" id="IPR025110">
    <property type="entry name" value="AMP-bd_C"/>
</dbReference>
<dbReference type="PANTHER" id="PTHR43767:SF1">
    <property type="entry name" value="NONRIBOSOMAL PEPTIDE SYNTHASE PES1 (EUROFUNG)-RELATED"/>
    <property type="match status" value="1"/>
</dbReference>
<dbReference type="Gene3D" id="3.30.300.30">
    <property type="match status" value="1"/>
</dbReference>
<dbReference type="PANTHER" id="PTHR43767">
    <property type="entry name" value="LONG-CHAIN-FATTY-ACID--COA LIGASE"/>
    <property type="match status" value="1"/>
</dbReference>
<dbReference type="InterPro" id="IPR050237">
    <property type="entry name" value="ATP-dep_AMP-bd_enzyme"/>
</dbReference>
<reference evidence="3 4" key="1">
    <citation type="submission" date="2019-11" db="EMBL/GenBank/DDBJ databases">
        <authorList>
            <person name="Li X.-J."/>
            <person name="Feng X.-M."/>
        </authorList>
    </citation>
    <scope>NUCLEOTIDE SEQUENCE [LARGE SCALE GENOMIC DNA]</scope>
    <source>
        <strain evidence="3 4">XMNu-373</strain>
    </source>
</reference>
<proteinExistence type="predicted"/>
<keyword evidence="4" id="KW-1185">Reference proteome</keyword>
<feature type="domain" description="AMP-dependent synthetase/ligase" evidence="1">
    <location>
        <begin position="63"/>
        <end position="240"/>
    </location>
</feature>
<organism evidence="3 4">
    <name type="scientific">Phytoactinopolyspora mesophila</name>
    <dbReference type="NCBI Taxonomy" id="2650750"/>
    <lineage>
        <taxon>Bacteria</taxon>
        <taxon>Bacillati</taxon>
        <taxon>Actinomycetota</taxon>
        <taxon>Actinomycetes</taxon>
        <taxon>Jiangellales</taxon>
        <taxon>Jiangellaceae</taxon>
        <taxon>Phytoactinopolyspora</taxon>
    </lineage>
</organism>
<sequence length="408" mass="42042">METPATTTTSAATRSLQAIEVPLSPAVLPRLYPAVVAALSGGPALLPVPDHPAPVREDLLATLQPDTPLEDTETAFVVPTSGSTGEPKGVLLSAKAVQASAAATLRRLGGPGRWLLALPATHVAGLMVLARSFVAETEPVALDLSGGFDPELFAAASVRLFASGPHRRYTALVPRQLAALLDAGEAAVAALTGYHAVLIGGSAVSPEILERARAAGVSVVTTYGATETCGGCVYDGLPLDDVEVQLAPDGKIRLRGPMLASGYRLRPQLSADVLGDGWYTTADIGQVGPDGRLSVIGRSDDVAVSGGVNVPLVAVDHLVAAHPAVREALAVALPDPEWGQRVVAAVVAQDPEQPPRLESVRAHVMRRAPAAYAPKELIIVDTLPVLANGKVDRLGLTQGLSESRAAVS</sequence>
<evidence type="ECO:0000313" key="4">
    <source>
        <dbReference type="Proteomes" id="UP000460435"/>
    </source>
</evidence>
<dbReference type="NCBIfam" id="NF005877">
    <property type="entry name" value="PRK07824.1"/>
    <property type="match status" value="1"/>
</dbReference>
<protein>
    <submittedName>
        <fullName evidence="3">AMP-binding protein</fullName>
    </submittedName>
</protein>
<dbReference type="InterPro" id="IPR000873">
    <property type="entry name" value="AMP-dep_synth/lig_dom"/>
</dbReference>
<comment type="caution">
    <text evidence="3">The sequence shown here is derived from an EMBL/GenBank/DDBJ whole genome shotgun (WGS) entry which is preliminary data.</text>
</comment>
<dbReference type="GO" id="GO:0016878">
    <property type="term" value="F:acid-thiol ligase activity"/>
    <property type="evidence" value="ECO:0007669"/>
    <property type="project" value="UniProtKB-ARBA"/>
</dbReference>
<dbReference type="InterPro" id="IPR020845">
    <property type="entry name" value="AMP-binding_CS"/>
</dbReference>